<feature type="region of interest" description="Disordered" evidence="1">
    <location>
        <begin position="146"/>
        <end position="198"/>
    </location>
</feature>
<gene>
    <name evidence="2" type="ORF">Purlil1_5943</name>
</gene>
<feature type="region of interest" description="Disordered" evidence="1">
    <location>
        <begin position="498"/>
        <end position="519"/>
    </location>
</feature>
<feature type="compositionally biased region" description="Low complexity" evidence="1">
    <location>
        <begin position="150"/>
        <end position="160"/>
    </location>
</feature>
<proteinExistence type="predicted"/>
<comment type="caution">
    <text evidence="2">The sequence shown here is derived from an EMBL/GenBank/DDBJ whole genome shotgun (WGS) entry which is preliminary data.</text>
</comment>
<feature type="region of interest" description="Disordered" evidence="1">
    <location>
        <begin position="436"/>
        <end position="471"/>
    </location>
</feature>
<feature type="region of interest" description="Disordered" evidence="1">
    <location>
        <begin position="1"/>
        <end position="58"/>
    </location>
</feature>
<reference evidence="2 3" key="1">
    <citation type="journal article" date="2024" name="Microbiol. Resour. Announc.">
        <title>Genome annotations for the ascomycete fungi Trichoderma harzianum, Trichoderma aggressivum, and Purpureocillium lilacinum.</title>
        <authorList>
            <person name="Beijen E.P.W."/>
            <person name="Ohm R.A."/>
        </authorList>
    </citation>
    <scope>NUCLEOTIDE SEQUENCE [LARGE SCALE GENOMIC DNA]</scope>
    <source>
        <strain evidence="2 3">CBS 150709</strain>
    </source>
</reference>
<evidence type="ECO:0000256" key="1">
    <source>
        <dbReference type="SAM" id="MobiDB-lite"/>
    </source>
</evidence>
<organism evidence="2 3">
    <name type="scientific">Purpureocillium lilacinum</name>
    <name type="common">Paecilomyces lilacinus</name>
    <dbReference type="NCBI Taxonomy" id="33203"/>
    <lineage>
        <taxon>Eukaryota</taxon>
        <taxon>Fungi</taxon>
        <taxon>Dikarya</taxon>
        <taxon>Ascomycota</taxon>
        <taxon>Pezizomycotina</taxon>
        <taxon>Sordariomycetes</taxon>
        <taxon>Hypocreomycetidae</taxon>
        <taxon>Hypocreales</taxon>
        <taxon>Ophiocordycipitaceae</taxon>
        <taxon>Purpureocillium</taxon>
    </lineage>
</organism>
<sequence length="930" mass="101299">MKFTASRRFGTLKVKARRRGTMARRTTARTGPETSKSSAPGLVKSCQPAGPGHRRDQHHRARHREVCELRTHARHRGALVPVVVQKHPHQTQQTGHDTHSLHPGDLGFTTAHTQPPTARRRAETQEAPANDCTARLQSRAGFRWRDGRAGEASARSGAAGQERRKGRCSGRFGVLDGRRGRHQPTSKTIKTKQGPATQTCGNPDCLGPAQLARRPALSLCHLVTLSPSRRCLSGELALDELSTRIRVMSQAHPLHGSTQGSLDKGNKAADGVLPSALPDFVSLARDKPDPGRSIRPHVRQRVTMRPYPLGWFAACIPFLLPESALSARGSRTTHELEGMDRITRVVGSTQTQEANQFTQWPLGEAPTTQLELRRETCLAACLKDPDDVPPGSIHIGPSLRTCRAPTALDSRLTGMTMLQAGASADQLGLSARRFQGSQGWPVDTPAPKATAPKRSHRYGGSISRSVPQHPRRISNSAQWGAGPVPPFMKLWPSRQFGNNPSSPFAGSADPSGFPSLPGARVTPLRPAALGRKGSLADGEVLTLDKADWARRQSNCFSASSVRRCGPSRFEPSRGFPLLHPTDATRASGNRCTAHERITCTLCSASWLSDPAAPFLGPSDDTHCSGGRREASADASAGKGFLTRANNATQSPSQVPSASLRSFRQHTIEKGSSIVRACYMSKAYAARRRGGERRCRRKPSAARAMNLCICPLAAPGLHPLDPVLTYGELERRLTQTNQRPDHELLRTAARVRVARVKPPAAALCVCGMFAPKGRYRRQRIAGQSIVDLLAGRSFDMPNWQLSSYNTARLCSDACSSIPGLDPRLWRPLLEAILEVWQRRILPSPGGRDAFWNDALALLIRDATAEAPTRPSAASPPGLCFCRPELSPTRKRLPSDRLAGPSVSKIVLDRDHYRAPAQYCPRVDVHRQYGRA</sequence>
<dbReference type="Proteomes" id="UP001287286">
    <property type="component" value="Unassembled WGS sequence"/>
</dbReference>
<feature type="region of interest" description="Disordered" evidence="1">
    <location>
        <begin position="89"/>
        <end position="132"/>
    </location>
</feature>
<accession>A0ABR0C0U8</accession>
<name>A0ABR0C0U8_PURLI</name>
<evidence type="ECO:0000313" key="2">
    <source>
        <dbReference type="EMBL" id="KAK4089840.1"/>
    </source>
</evidence>
<evidence type="ECO:0000313" key="3">
    <source>
        <dbReference type="Proteomes" id="UP001287286"/>
    </source>
</evidence>
<protein>
    <submittedName>
        <fullName evidence="2">Uncharacterized protein</fullName>
    </submittedName>
</protein>
<keyword evidence="3" id="KW-1185">Reference proteome</keyword>
<dbReference type="EMBL" id="JAWRVI010000018">
    <property type="protein sequence ID" value="KAK4089840.1"/>
    <property type="molecule type" value="Genomic_DNA"/>
</dbReference>